<dbReference type="InterPro" id="IPR000524">
    <property type="entry name" value="Tscrpt_reg_HTH_GntR"/>
</dbReference>
<accession>A0A149TLX5</accession>
<dbReference type="EMBL" id="LHZR01000090">
    <property type="protein sequence ID" value="KXV49796.1"/>
    <property type="molecule type" value="Genomic_DNA"/>
</dbReference>
<comment type="caution">
    <text evidence="5">The sequence shown here is derived from an EMBL/GenBank/DDBJ whole genome shotgun (WGS) entry which is preliminary data.</text>
</comment>
<evidence type="ECO:0000256" key="1">
    <source>
        <dbReference type="ARBA" id="ARBA00023015"/>
    </source>
</evidence>
<dbReference type="InterPro" id="IPR036390">
    <property type="entry name" value="WH_DNA-bd_sf"/>
</dbReference>
<dbReference type="CDD" id="cd07377">
    <property type="entry name" value="WHTH_GntR"/>
    <property type="match status" value="1"/>
</dbReference>
<reference evidence="5 6" key="1">
    <citation type="submission" date="2015-06" db="EMBL/GenBank/DDBJ databases">
        <title>Improved classification and identification of acetic acid bacteria using matrix-assisted laser desorption/ionization time-of-flight mass spectrometry; Gluconobacter nephelii and Gluconobacter uchimurae are later heterotypic synonyms of Gluconobacter japonicus and Gluconobacter oxydans, respectively.</title>
        <authorList>
            <person name="Li L."/>
            <person name="Cleenwerck I."/>
            <person name="De Vuyst L."/>
            <person name="Vandamme P."/>
        </authorList>
    </citation>
    <scope>NUCLEOTIDE SEQUENCE [LARGE SCALE GENOMIC DNA]</scope>
    <source>
        <strain evidence="5 6">LMG 1768</strain>
    </source>
</reference>
<protein>
    <submittedName>
        <fullName evidence="5">YtrA (Transcriptional regulator YtrA)</fullName>
    </submittedName>
</protein>
<dbReference type="STRING" id="318683.A0U94_12590"/>
<dbReference type="PANTHER" id="PTHR38445:SF7">
    <property type="entry name" value="GNTR-FAMILY TRANSCRIPTIONAL REGULATOR"/>
    <property type="match status" value="1"/>
</dbReference>
<proteinExistence type="predicted"/>
<dbReference type="SMART" id="SM00345">
    <property type="entry name" value="HTH_GNTR"/>
    <property type="match status" value="1"/>
</dbReference>
<dbReference type="RefSeq" id="WP_062106505.1">
    <property type="nucleotide sequence ID" value="NZ_LHZR01000090.1"/>
</dbReference>
<dbReference type="PATRIC" id="fig|318683.6.peg.3137"/>
<dbReference type="Proteomes" id="UP000075636">
    <property type="component" value="Unassembled WGS sequence"/>
</dbReference>
<gene>
    <name evidence="5" type="ORF">AD945_03425</name>
</gene>
<evidence type="ECO:0000259" key="4">
    <source>
        <dbReference type="PROSITE" id="PS50949"/>
    </source>
</evidence>
<evidence type="ECO:0000256" key="2">
    <source>
        <dbReference type="ARBA" id="ARBA00023125"/>
    </source>
</evidence>
<dbReference type="PROSITE" id="PS50949">
    <property type="entry name" value="HTH_GNTR"/>
    <property type="match status" value="1"/>
</dbReference>
<dbReference type="Pfam" id="PF00392">
    <property type="entry name" value="GntR"/>
    <property type="match status" value="1"/>
</dbReference>
<keyword evidence="1" id="KW-0805">Transcription regulation</keyword>
<keyword evidence="3" id="KW-0804">Transcription</keyword>
<evidence type="ECO:0000313" key="5">
    <source>
        <dbReference type="EMBL" id="KXV49796.1"/>
    </source>
</evidence>
<sequence length="146" mass="15417">MSADMETSLFPTPLSDASALPLRVQIRERVLAAIGSGLLQPDDRLPTMRALAVHLRVDLNTVQRAYAELERLGAIRMLRARGSFVSDTPPHPDGALKAAEARALAASTIARSQAAGLDPEAVVIAMRDLLGLPLTPSEPESGSAKG</sequence>
<dbReference type="GO" id="GO:0003700">
    <property type="term" value="F:DNA-binding transcription factor activity"/>
    <property type="evidence" value="ECO:0007669"/>
    <property type="project" value="InterPro"/>
</dbReference>
<dbReference type="OrthoDB" id="7173258at2"/>
<evidence type="ECO:0000313" key="6">
    <source>
        <dbReference type="Proteomes" id="UP000075636"/>
    </source>
</evidence>
<evidence type="ECO:0000256" key="3">
    <source>
        <dbReference type="ARBA" id="ARBA00023163"/>
    </source>
</evidence>
<organism evidence="5 6">
    <name type="scientific">Gluconobacter albidus</name>
    <dbReference type="NCBI Taxonomy" id="318683"/>
    <lineage>
        <taxon>Bacteria</taxon>
        <taxon>Pseudomonadati</taxon>
        <taxon>Pseudomonadota</taxon>
        <taxon>Alphaproteobacteria</taxon>
        <taxon>Acetobacterales</taxon>
        <taxon>Acetobacteraceae</taxon>
        <taxon>Gluconobacter</taxon>
    </lineage>
</organism>
<dbReference type="Gene3D" id="1.10.10.10">
    <property type="entry name" value="Winged helix-like DNA-binding domain superfamily/Winged helix DNA-binding domain"/>
    <property type="match status" value="1"/>
</dbReference>
<dbReference type="InterPro" id="IPR036388">
    <property type="entry name" value="WH-like_DNA-bd_sf"/>
</dbReference>
<feature type="domain" description="HTH gntR-type" evidence="4">
    <location>
        <begin position="20"/>
        <end position="88"/>
    </location>
</feature>
<dbReference type="GO" id="GO:0003677">
    <property type="term" value="F:DNA binding"/>
    <property type="evidence" value="ECO:0007669"/>
    <property type="project" value="UniProtKB-KW"/>
</dbReference>
<dbReference type="SUPFAM" id="SSF46785">
    <property type="entry name" value="Winged helix' DNA-binding domain"/>
    <property type="match status" value="1"/>
</dbReference>
<name>A0A149TLX5_9PROT</name>
<keyword evidence="2" id="KW-0238">DNA-binding</keyword>
<dbReference type="AlphaFoldDB" id="A0A149TLX5"/>
<dbReference type="PANTHER" id="PTHR38445">
    <property type="entry name" value="HTH-TYPE TRANSCRIPTIONAL REPRESSOR YTRA"/>
    <property type="match status" value="1"/>
</dbReference>